<comment type="caution">
    <text evidence="1">The sequence shown here is derived from an EMBL/GenBank/DDBJ whole genome shotgun (WGS) entry which is preliminary data.</text>
</comment>
<proteinExistence type="predicted"/>
<evidence type="ECO:0000313" key="2">
    <source>
        <dbReference type="Proteomes" id="UP000256424"/>
    </source>
</evidence>
<gene>
    <name evidence="1" type="ORF">CQA66_08210</name>
</gene>
<dbReference type="AlphaFoldDB" id="A0A3D8J0S8"/>
<protein>
    <submittedName>
        <fullName evidence="1">Uncharacterized protein</fullName>
    </submittedName>
</protein>
<reference evidence="1 2" key="1">
    <citation type="submission" date="2018-04" db="EMBL/GenBank/DDBJ databases">
        <title>Novel Campyloabacter and Helicobacter Species and Strains.</title>
        <authorList>
            <person name="Mannion A.J."/>
            <person name="Shen Z."/>
            <person name="Fox J.G."/>
        </authorList>
    </citation>
    <scope>NUCLEOTIDE SEQUENCE [LARGE SCALE GENOMIC DNA]</scope>
    <source>
        <strain evidence="1 2">MIT 97-5075</strain>
    </source>
</reference>
<dbReference type="EMBL" id="NXLW01000020">
    <property type="protein sequence ID" value="RDU70381.1"/>
    <property type="molecule type" value="Genomic_DNA"/>
</dbReference>
<evidence type="ECO:0000313" key="1">
    <source>
        <dbReference type="EMBL" id="RDU70381.1"/>
    </source>
</evidence>
<sequence length="70" mass="8253">MKFSSEKASNKQKQLLEVLSNHCCNVFAPEGDKILIRFYGYKAKQIKSILEEYSIKVDKVRKYDDMEVIY</sequence>
<name>A0A3D8J0S8_9HELI</name>
<organism evidence="1 2">
    <name type="scientific">Helicobacter aurati</name>
    <dbReference type="NCBI Taxonomy" id="137778"/>
    <lineage>
        <taxon>Bacteria</taxon>
        <taxon>Pseudomonadati</taxon>
        <taxon>Campylobacterota</taxon>
        <taxon>Epsilonproteobacteria</taxon>
        <taxon>Campylobacterales</taxon>
        <taxon>Helicobacteraceae</taxon>
        <taxon>Helicobacter</taxon>
    </lineage>
</organism>
<dbReference type="Proteomes" id="UP000256424">
    <property type="component" value="Unassembled WGS sequence"/>
</dbReference>
<keyword evidence="2" id="KW-1185">Reference proteome</keyword>
<accession>A0A3D8J0S8</accession>
<dbReference type="RefSeq" id="WP_115582600.1">
    <property type="nucleotide sequence ID" value="NZ_NXLW01000020.1"/>
</dbReference>